<dbReference type="PANTHER" id="PTHR32322:SF18">
    <property type="entry name" value="S-ADENOSYLMETHIONINE_S-ADENOSYLHOMOCYSTEINE TRANSPORTER"/>
    <property type="match status" value="1"/>
</dbReference>
<sequence>MFKNTPQRTKGILALIFLAVIYGFTGVLTRYLNIYFSLFQQIYIRIFLGFVLGILLFRNSLDLSKLKKISKEEWGLLILRSAASFLIGAVLWVKASTITKLANISFIDALPLTATLSFLVGWDKASVRKIMLLLLSYIGVVILSVKDFSNITSFGFGELLVLASGLFFAYRNISRMWHSKLLNDQEITILMFFLGFIMLFFLTIFLGESLNFPISDINMVAVVLLGGVLMVINIFLTNYGFANVSL</sequence>
<comment type="caution">
    <text evidence="8">The sequence shown here is derived from an EMBL/GenBank/DDBJ whole genome shotgun (WGS) entry which is preliminary data.</text>
</comment>
<keyword evidence="4 6" id="KW-1133">Transmembrane helix</keyword>
<feature type="non-terminal residue" evidence="8">
    <location>
        <position position="246"/>
    </location>
</feature>
<feature type="transmembrane region" description="Helical" evidence="6">
    <location>
        <begin position="77"/>
        <end position="95"/>
    </location>
</feature>
<dbReference type="InterPro" id="IPR050638">
    <property type="entry name" value="AA-Vitamin_Transporters"/>
</dbReference>
<evidence type="ECO:0000256" key="4">
    <source>
        <dbReference type="ARBA" id="ARBA00022989"/>
    </source>
</evidence>
<dbReference type="AlphaFoldDB" id="A0A2H0NFH9"/>
<evidence type="ECO:0000256" key="3">
    <source>
        <dbReference type="ARBA" id="ARBA00022692"/>
    </source>
</evidence>
<keyword evidence="5 6" id="KW-0472">Membrane</keyword>
<gene>
    <name evidence="8" type="ORF">COV53_07190</name>
</gene>
<name>A0A2H0NFH9_9BACT</name>
<feature type="transmembrane region" description="Helical" evidence="6">
    <location>
        <begin position="38"/>
        <end position="57"/>
    </location>
</feature>
<keyword evidence="2" id="KW-1003">Cell membrane</keyword>
<proteinExistence type="predicted"/>
<dbReference type="InterPro" id="IPR000620">
    <property type="entry name" value="EamA_dom"/>
</dbReference>
<feature type="transmembrane region" description="Helical" evidence="6">
    <location>
        <begin position="129"/>
        <end position="145"/>
    </location>
</feature>
<feature type="domain" description="EamA" evidence="7">
    <location>
        <begin position="10"/>
        <end position="144"/>
    </location>
</feature>
<dbReference type="PANTHER" id="PTHR32322">
    <property type="entry name" value="INNER MEMBRANE TRANSPORTER"/>
    <property type="match status" value="1"/>
</dbReference>
<feature type="transmembrane region" description="Helical" evidence="6">
    <location>
        <begin position="151"/>
        <end position="169"/>
    </location>
</feature>
<evidence type="ECO:0000313" key="9">
    <source>
        <dbReference type="Proteomes" id="UP000230707"/>
    </source>
</evidence>
<feature type="transmembrane region" description="Helical" evidence="6">
    <location>
        <begin position="12"/>
        <end position="32"/>
    </location>
</feature>
<protein>
    <recommendedName>
        <fullName evidence="7">EamA domain-containing protein</fullName>
    </recommendedName>
</protein>
<dbReference type="Pfam" id="PF00892">
    <property type="entry name" value="EamA"/>
    <property type="match status" value="1"/>
</dbReference>
<accession>A0A2H0NFH9</accession>
<evidence type="ECO:0000256" key="5">
    <source>
        <dbReference type="ARBA" id="ARBA00023136"/>
    </source>
</evidence>
<evidence type="ECO:0000259" key="7">
    <source>
        <dbReference type="Pfam" id="PF00892"/>
    </source>
</evidence>
<evidence type="ECO:0000256" key="1">
    <source>
        <dbReference type="ARBA" id="ARBA00004651"/>
    </source>
</evidence>
<keyword evidence="3 6" id="KW-0812">Transmembrane</keyword>
<evidence type="ECO:0000256" key="2">
    <source>
        <dbReference type="ARBA" id="ARBA00022475"/>
    </source>
</evidence>
<reference evidence="8 9" key="1">
    <citation type="submission" date="2017-09" db="EMBL/GenBank/DDBJ databases">
        <title>Depth-based differentiation of microbial function through sediment-hosted aquifers and enrichment of novel symbionts in the deep terrestrial subsurface.</title>
        <authorList>
            <person name="Probst A.J."/>
            <person name="Ladd B."/>
            <person name="Jarett J.K."/>
            <person name="Geller-Mcgrath D.E."/>
            <person name="Sieber C.M."/>
            <person name="Emerson J.B."/>
            <person name="Anantharaman K."/>
            <person name="Thomas B.C."/>
            <person name="Malmstrom R."/>
            <person name="Stieglmeier M."/>
            <person name="Klingl A."/>
            <person name="Woyke T."/>
            <person name="Ryan C.M."/>
            <person name="Banfield J.F."/>
        </authorList>
    </citation>
    <scope>NUCLEOTIDE SEQUENCE [LARGE SCALE GENOMIC DNA]</scope>
    <source>
        <strain evidence="8">CG11_big_fil_rev_8_21_14_0_20_37_11</strain>
    </source>
</reference>
<dbReference type="EMBL" id="PCWS01000155">
    <property type="protein sequence ID" value="PIR07650.1"/>
    <property type="molecule type" value="Genomic_DNA"/>
</dbReference>
<evidence type="ECO:0000313" key="8">
    <source>
        <dbReference type="EMBL" id="PIR07650.1"/>
    </source>
</evidence>
<evidence type="ECO:0000256" key="6">
    <source>
        <dbReference type="SAM" id="Phobius"/>
    </source>
</evidence>
<organism evidence="8 9">
    <name type="scientific">Candidatus Gottesmanbacteria bacterium CG11_big_fil_rev_8_21_14_0_20_37_11</name>
    <dbReference type="NCBI Taxonomy" id="1974575"/>
    <lineage>
        <taxon>Bacteria</taxon>
        <taxon>Candidatus Gottesmaniibacteriota</taxon>
    </lineage>
</organism>
<dbReference type="Proteomes" id="UP000230707">
    <property type="component" value="Unassembled WGS sequence"/>
</dbReference>
<comment type="subcellular location">
    <subcellularLocation>
        <location evidence="1">Cell membrane</location>
        <topology evidence="1">Multi-pass membrane protein</topology>
    </subcellularLocation>
</comment>
<dbReference type="GO" id="GO:0005886">
    <property type="term" value="C:plasma membrane"/>
    <property type="evidence" value="ECO:0007669"/>
    <property type="project" value="UniProtKB-SubCell"/>
</dbReference>
<feature type="transmembrane region" description="Helical" evidence="6">
    <location>
        <begin position="219"/>
        <end position="241"/>
    </location>
</feature>
<feature type="transmembrane region" description="Helical" evidence="6">
    <location>
        <begin position="189"/>
        <end position="207"/>
    </location>
</feature>